<dbReference type="EMBL" id="JADGJW010000334">
    <property type="protein sequence ID" value="KAJ3219588.1"/>
    <property type="molecule type" value="Genomic_DNA"/>
</dbReference>
<keyword evidence="4 5" id="KW-0472">Membrane</keyword>
<feature type="transmembrane region" description="Helical" evidence="5">
    <location>
        <begin position="222"/>
        <end position="244"/>
    </location>
</feature>
<dbReference type="GO" id="GO:0016020">
    <property type="term" value="C:membrane"/>
    <property type="evidence" value="ECO:0007669"/>
    <property type="project" value="UniProtKB-SubCell"/>
</dbReference>
<protein>
    <submittedName>
        <fullName evidence="6">Uncharacterized protein</fullName>
    </submittedName>
</protein>
<name>A0AAD5U1N6_9FUNG</name>
<dbReference type="Proteomes" id="UP001211065">
    <property type="component" value="Unassembled WGS sequence"/>
</dbReference>
<sequence length="247" mass="27327">MDHCQSQSVFITNEEQHLLETNNVNFAEVTSTFEYNSLDIGAISSSQSKQTLHIADDEATTSNHYQRKILERENNTKKTIEYFNVGLATAISISLHKLLEGFLVLTISTFYPSDSHFSFILFVALAVHNFAEGVAISVPIYMASKNMWKTFLVSLLLGGLSQPLGGLLGYLAIILGNWKTTGIMDDIFGITLSIICGMMLWIVFDGMLPIAQENRGIYSKRILSTGLFSGVAVMILTETLIIIATKE</sequence>
<feature type="transmembrane region" description="Helical" evidence="5">
    <location>
        <begin position="82"/>
        <end position="99"/>
    </location>
</feature>
<keyword evidence="3 5" id="KW-1133">Transmembrane helix</keyword>
<feature type="transmembrane region" description="Helical" evidence="5">
    <location>
        <begin position="119"/>
        <end position="143"/>
    </location>
</feature>
<reference evidence="6" key="1">
    <citation type="submission" date="2020-05" db="EMBL/GenBank/DDBJ databases">
        <title>Phylogenomic resolution of chytrid fungi.</title>
        <authorList>
            <person name="Stajich J.E."/>
            <person name="Amses K."/>
            <person name="Simmons R."/>
            <person name="Seto K."/>
            <person name="Myers J."/>
            <person name="Bonds A."/>
            <person name="Quandt C.A."/>
            <person name="Barry K."/>
            <person name="Liu P."/>
            <person name="Grigoriev I."/>
            <person name="Longcore J.E."/>
            <person name="James T.Y."/>
        </authorList>
    </citation>
    <scope>NUCLEOTIDE SEQUENCE</scope>
    <source>
        <strain evidence="6">JEL0476</strain>
    </source>
</reference>
<dbReference type="GO" id="GO:0005385">
    <property type="term" value="F:zinc ion transmembrane transporter activity"/>
    <property type="evidence" value="ECO:0007669"/>
    <property type="project" value="TreeGrafter"/>
</dbReference>
<evidence type="ECO:0000256" key="4">
    <source>
        <dbReference type="ARBA" id="ARBA00023136"/>
    </source>
</evidence>
<dbReference type="AlphaFoldDB" id="A0AAD5U1N6"/>
<dbReference type="InterPro" id="IPR003689">
    <property type="entry name" value="ZIP"/>
</dbReference>
<evidence type="ECO:0000313" key="7">
    <source>
        <dbReference type="Proteomes" id="UP001211065"/>
    </source>
</evidence>
<organism evidence="6 7">
    <name type="scientific">Clydaea vesicula</name>
    <dbReference type="NCBI Taxonomy" id="447962"/>
    <lineage>
        <taxon>Eukaryota</taxon>
        <taxon>Fungi</taxon>
        <taxon>Fungi incertae sedis</taxon>
        <taxon>Chytridiomycota</taxon>
        <taxon>Chytridiomycota incertae sedis</taxon>
        <taxon>Chytridiomycetes</taxon>
        <taxon>Lobulomycetales</taxon>
        <taxon>Lobulomycetaceae</taxon>
        <taxon>Clydaea</taxon>
    </lineage>
</organism>
<feature type="transmembrane region" description="Helical" evidence="5">
    <location>
        <begin position="150"/>
        <end position="175"/>
    </location>
</feature>
<keyword evidence="2 5" id="KW-0812">Transmembrane</keyword>
<feature type="transmembrane region" description="Helical" evidence="5">
    <location>
        <begin position="187"/>
        <end position="210"/>
    </location>
</feature>
<dbReference type="Pfam" id="PF02535">
    <property type="entry name" value="Zip"/>
    <property type="match status" value="1"/>
</dbReference>
<evidence type="ECO:0000256" key="5">
    <source>
        <dbReference type="SAM" id="Phobius"/>
    </source>
</evidence>
<keyword evidence="7" id="KW-1185">Reference proteome</keyword>
<proteinExistence type="predicted"/>
<dbReference type="PANTHER" id="PTHR11040:SF205">
    <property type="entry name" value="ZINC TRANSPORTER ZUPT"/>
    <property type="match status" value="1"/>
</dbReference>
<comment type="subcellular location">
    <subcellularLocation>
        <location evidence="1">Membrane</location>
        <topology evidence="1">Multi-pass membrane protein</topology>
    </subcellularLocation>
</comment>
<accession>A0AAD5U1N6</accession>
<gene>
    <name evidence="6" type="ORF">HK099_004648</name>
</gene>
<comment type="caution">
    <text evidence="6">The sequence shown here is derived from an EMBL/GenBank/DDBJ whole genome shotgun (WGS) entry which is preliminary data.</text>
</comment>
<evidence type="ECO:0000256" key="1">
    <source>
        <dbReference type="ARBA" id="ARBA00004141"/>
    </source>
</evidence>
<evidence type="ECO:0000313" key="6">
    <source>
        <dbReference type="EMBL" id="KAJ3219588.1"/>
    </source>
</evidence>
<dbReference type="PANTHER" id="PTHR11040">
    <property type="entry name" value="ZINC/IRON TRANSPORTER"/>
    <property type="match status" value="1"/>
</dbReference>
<evidence type="ECO:0000256" key="2">
    <source>
        <dbReference type="ARBA" id="ARBA00022692"/>
    </source>
</evidence>
<evidence type="ECO:0000256" key="3">
    <source>
        <dbReference type="ARBA" id="ARBA00022989"/>
    </source>
</evidence>